<organism evidence="1 2">
    <name type="scientific">Passalora fulva</name>
    <name type="common">Tomato leaf mold</name>
    <name type="synonym">Cladosporium fulvum</name>
    <dbReference type="NCBI Taxonomy" id="5499"/>
    <lineage>
        <taxon>Eukaryota</taxon>
        <taxon>Fungi</taxon>
        <taxon>Dikarya</taxon>
        <taxon>Ascomycota</taxon>
        <taxon>Pezizomycotina</taxon>
        <taxon>Dothideomycetes</taxon>
        <taxon>Dothideomycetidae</taxon>
        <taxon>Mycosphaerellales</taxon>
        <taxon>Mycosphaerellaceae</taxon>
        <taxon>Fulvia</taxon>
    </lineage>
</organism>
<dbReference type="AlphaFoldDB" id="A0A9Q8PF64"/>
<dbReference type="RefSeq" id="XP_047765658.1">
    <property type="nucleotide sequence ID" value="XM_047910180.1"/>
</dbReference>
<name>A0A9Q8PF64_PASFU</name>
<dbReference type="KEGG" id="ffu:CLAFUR5_11032"/>
<evidence type="ECO:0000313" key="1">
    <source>
        <dbReference type="EMBL" id="UJO21292.1"/>
    </source>
</evidence>
<accession>A0A9Q8PF64</accession>
<gene>
    <name evidence="1" type="ORF">CLAFUR5_11032</name>
</gene>
<proteinExistence type="predicted"/>
<reference evidence="1" key="1">
    <citation type="submission" date="2021-12" db="EMBL/GenBank/DDBJ databases">
        <authorList>
            <person name="Zaccaron A."/>
            <person name="Stergiopoulos I."/>
        </authorList>
    </citation>
    <scope>NUCLEOTIDE SEQUENCE</scope>
    <source>
        <strain evidence="1">Race5_Kim</strain>
    </source>
</reference>
<protein>
    <submittedName>
        <fullName evidence="1">Uncharacterized protein</fullName>
    </submittedName>
</protein>
<evidence type="ECO:0000313" key="2">
    <source>
        <dbReference type="Proteomes" id="UP000756132"/>
    </source>
</evidence>
<dbReference type="EMBL" id="CP090170">
    <property type="protein sequence ID" value="UJO21292.1"/>
    <property type="molecule type" value="Genomic_DNA"/>
</dbReference>
<dbReference type="OMA" id="NAKEYRM"/>
<dbReference type="Proteomes" id="UP000756132">
    <property type="component" value="Chromosome 8"/>
</dbReference>
<reference evidence="1" key="2">
    <citation type="journal article" date="2022" name="Microb. Genom.">
        <title>A chromosome-scale genome assembly of the tomato pathogen Cladosporium fulvum reveals a compartmentalized genome architecture and the presence of a dispensable chromosome.</title>
        <authorList>
            <person name="Zaccaron A.Z."/>
            <person name="Chen L.H."/>
            <person name="Samaras A."/>
            <person name="Stergiopoulos I."/>
        </authorList>
    </citation>
    <scope>NUCLEOTIDE SEQUENCE</scope>
    <source>
        <strain evidence="1">Race5_Kim</strain>
    </source>
</reference>
<dbReference type="GeneID" id="71990910"/>
<keyword evidence="2" id="KW-1185">Reference proteome</keyword>
<sequence>MNQDYLMSAISRADFRSALQAYPTLISPELAALDGSRYESIPNSLALQVSKGGIPSLSRSQRQVLQDWTTARSSNRSAAQAFDKEVNERLMNSAFKRVGQSVSEYGMKKSLQDLKGVGMVHASLLSSVCRPKDVPFFSKEFYSVEEYLVILKEAQSLRGRLGEDVGMMGTEKVAFVLVKWGKVASGKREVAVGEGSEDELS</sequence>